<gene>
    <name evidence="2" type="ORF">FHX52_4463</name>
</gene>
<name>A0A543PME4_9MICO</name>
<evidence type="ECO:0008006" key="4">
    <source>
        <dbReference type="Google" id="ProtNLM"/>
    </source>
</evidence>
<keyword evidence="1" id="KW-0732">Signal</keyword>
<comment type="caution">
    <text evidence="2">The sequence shown here is derived from an EMBL/GenBank/DDBJ whole genome shotgun (WGS) entry which is preliminary data.</text>
</comment>
<feature type="chain" id="PRO_5038443462" description="Ig-like domain-containing protein" evidence="1">
    <location>
        <begin position="28"/>
        <end position="665"/>
    </location>
</feature>
<proteinExistence type="predicted"/>
<evidence type="ECO:0000256" key="1">
    <source>
        <dbReference type="SAM" id="SignalP"/>
    </source>
</evidence>
<dbReference type="AlphaFoldDB" id="A0A543PME4"/>
<dbReference type="Proteomes" id="UP000320085">
    <property type="component" value="Unassembled WGS sequence"/>
</dbReference>
<evidence type="ECO:0000313" key="2">
    <source>
        <dbReference type="EMBL" id="TQN45227.1"/>
    </source>
</evidence>
<evidence type="ECO:0000313" key="3">
    <source>
        <dbReference type="Proteomes" id="UP000320085"/>
    </source>
</evidence>
<reference evidence="2 3" key="1">
    <citation type="submission" date="2019-06" db="EMBL/GenBank/DDBJ databases">
        <title>Sequencing the genomes of 1000 actinobacteria strains.</title>
        <authorList>
            <person name="Klenk H.-P."/>
        </authorList>
    </citation>
    <scope>NUCLEOTIDE SEQUENCE [LARGE SCALE GENOMIC DNA]</scope>
    <source>
        <strain evidence="2 3">DSM 21776</strain>
    </source>
</reference>
<feature type="signal peptide" evidence="1">
    <location>
        <begin position="1"/>
        <end position="27"/>
    </location>
</feature>
<sequence length="665" mass="66988">MRRTLRALGTLATSAVLLALGSHAAFADQVTNTIDSTPDTALEIRNVVAGTSSSVGFQILEGQTGGVTDPTGDRQGCNAAGNAPVTVNLSVPSGVMAGTTTLSFTDCGVVQNVNFAIPTSTIPGDYNVSVASVSGGKANSLFNSAPASFTLRVGAPAPTDTTPPSITPTVIGTAGANGWYTSDVTVSWLVVDNESAITSSSGCDAVTISTETTGQTLTCAATSAGGTTSKSVTIKLDKTGPSAALAVTAGDAGENGWYTSDVTVSTSGTDSISGPVTCTPDQTQTSETTGQEFNGSCTNDAGLTTNAAPLTVKLDKTGPSAALAVTAGDAGENGWYTSDVTVSTSGSDTISGPVTCTSDQTQTTETAGQVFNGSCTNDAGLTTNAAPLTVKLDKTGPSAALAVTAGDAGENGWYTSDVTVSTSGSDTISGPVTCTSDQTQTTETAGQVFNGSCTNDAGLSTNAASLTVKLDKTLPGVLWTGGPAAGGTYYFGFVPSPPTCSATDGLSGPADCAVSGYSAAVGGHTMTATAHDNAGNTGTDTRNYTVSAWTLKGFYQPVDMNGALNMVKAGSTVPLKFEVFAGSTELTDTAVVDTFKWGEVPCTDFSGAVQDDIEQYTSGQTVLRYDTTGGQFIQNWQTPKKAGSCYKVVMKTDDGSSISANFKLK</sequence>
<dbReference type="NCBIfam" id="NF038114">
    <property type="entry name" value="rightmost"/>
    <property type="match status" value="1"/>
</dbReference>
<protein>
    <recommendedName>
        <fullName evidence="4">Ig-like domain-containing protein</fullName>
    </recommendedName>
</protein>
<organism evidence="2 3">
    <name type="scientific">Humibacillus xanthopallidus</name>
    <dbReference type="NCBI Taxonomy" id="412689"/>
    <lineage>
        <taxon>Bacteria</taxon>
        <taxon>Bacillati</taxon>
        <taxon>Actinomycetota</taxon>
        <taxon>Actinomycetes</taxon>
        <taxon>Micrococcales</taxon>
        <taxon>Intrasporangiaceae</taxon>
        <taxon>Humibacillus</taxon>
    </lineage>
</organism>
<accession>A0A543PME4</accession>
<dbReference type="EMBL" id="VFQF01000003">
    <property type="protein sequence ID" value="TQN45227.1"/>
    <property type="molecule type" value="Genomic_DNA"/>
</dbReference>